<dbReference type="PROSITE" id="PS01129">
    <property type="entry name" value="PSI_RLU"/>
    <property type="match status" value="1"/>
</dbReference>
<reference evidence="7" key="1">
    <citation type="journal article" date="2020" name="mSystems">
        <title>Genome- and Community-Level Interaction Insights into Carbon Utilization and Element Cycling Functions of Hydrothermarchaeota in Hydrothermal Sediment.</title>
        <authorList>
            <person name="Zhou Z."/>
            <person name="Liu Y."/>
            <person name="Xu W."/>
            <person name="Pan J."/>
            <person name="Luo Z.H."/>
            <person name="Li M."/>
        </authorList>
    </citation>
    <scope>NUCLEOTIDE SEQUENCE [LARGE SCALE GENOMIC DNA]</scope>
    <source>
        <strain evidence="7">HyVt-237</strain>
    </source>
</reference>
<dbReference type="InterPro" id="IPR050188">
    <property type="entry name" value="RluA_PseudoU_synthase"/>
</dbReference>
<name>A0A7C0XE27_UNCW3</name>
<dbReference type="Pfam" id="PF00849">
    <property type="entry name" value="PseudoU_synth_2"/>
    <property type="match status" value="1"/>
</dbReference>
<dbReference type="PANTHER" id="PTHR21600">
    <property type="entry name" value="MITOCHONDRIAL RNA PSEUDOURIDINE SYNTHASE"/>
    <property type="match status" value="1"/>
</dbReference>
<comment type="similarity">
    <text evidence="1 5">Belongs to the pseudouridine synthase RluA family.</text>
</comment>
<dbReference type="EC" id="5.4.99.-" evidence="5"/>
<evidence type="ECO:0000256" key="3">
    <source>
        <dbReference type="PIRSR" id="PIRSR606225-1"/>
    </source>
</evidence>
<dbReference type="CDD" id="cd00165">
    <property type="entry name" value="S4"/>
    <property type="match status" value="1"/>
</dbReference>
<evidence type="ECO:0000256" key="5">
    <source>
        <dbReference type="RuleBase" id="RU362028"/>
    </source>
</evidence>
<feature type="active site" evidence="3">
    <location>
        <position position="139"/>
    </location>
</feature>
<evidence type="ECO:0000259" key="6">
    <source>
        <dbReference type="SMART" id="SM00363"/>
    </source>
</evidence>
<protein>
    <recommendedName>
        <fullName evidence="5">Pseudouridine synthase</fullName>
        <ecNumber evidence="5">5.4.99.-</ecNumber>
    </recommendedName>
</protein>
<feature type="domain" description="RNA-binding S4" evidence="6">
    <location>
        <begin position="16"/>
        <end position="73"/>
    </location>
</feature>
<dbReference type="SUPFAM" id="SSF55120">
    <property type="entry name" value="Pseudouridine synthase"/>
    <property type="match status" value="1"/>
</dbReference>
<dbReference type="SUPFAM" id="SSF55174">
    <property type="entry name" value="Alpha-L RNA-binding motif"/>
    <property type="match status" value="1"/>
</dbReference>
<evidence type="ECO:0000313" key="7">
    <source>
        <dbReference type="EMBL" id="HDM90957.1"/>
    </source>
</evidence>
<accession>A0A7C0XE27</accession>
<dbReference type="EMBL" id="DRBW01000259">
    <property type="protein sequence ID" value="HDM90957.1"/>
    <property type="molecule type" value="Genomic_DNA"/>
</dbReference>
<dbReference type="CDD" id="cd02869">
    <property type="entry name" value="PseudoU_synth_RluA_like"/>
    <property type="match status" value="1"/>
</dbReference>
<dbReference type="GO" id="GO:0000455">
    <property type="term" value="P:enzyme-directed rRNA pseudouridine synthesis"/>
    <property type="evidence" value="ECO:0007669"/>
    <property type="project" value="UniProtKB-ARBA"/>
</dbReference>
<dbReference type="InterPro" id="IPR006225">
    <property type="entry name" value="PsdUridine_synth_RluC/D"/>
</dbReference>
<proteinExistence type="inferred from homology"/>
<dbReference type="GO" id="GO:0120159">
    <property type="term" value="F:rRNA pseudouridine synthase activity"/>
    <property type="evidence" value="ECO:0007669"/>
    <property type="project" value="UniProtKB-ARBA"/>
</dbReference>
<dbReference type="GO" id="GO:0003723">
    <property type="term" value="F:RNA binding"/>
    <property type="evidence" value="ECO:0007669"/>
    <property type="project" value="UniProtKB-KW"/>
</dbReference>
<evidence type="ECO:0000256" key="1">
    <source>
        <dbReference type="ARBA" id="ARBA00010876"/>
    </source>
</evidence>
<dbReference type="NCBIfam" id="TIGR00005">
    <property type="entry name" value="rluA_subfam"/>
    <property type="match status" value="1"/>
</dbReference>
<dbReference type="InterPro" id="IPR002942">
    <property type="entry name" value="S4_RNA-bd"/>
</dbReference>
<dbReference type="InterPro" id="IPR006145">
    <property type="entry name" value="PsdUridine_synth_RsuA/RluA"/>
</dbReference>
<sequence length="333" mass="37597">MEKYFERVVSEKMAGTRLDTYLVRSGIGVSRSQAEKLIKEGKVLVNEKPSKPGYKVKSGDRIVARFEIPDKFEILAQDLPVEVIYEDGDIVVINKPKGMVVHPARGNYEGTLINALLARYRDLPRTGDKTRPGVVHRLDKDTTGLLVVAKTDVALRSLGRQMELKTARRIYLAVVWGAVPLDKGMIDAPIGRHPIDRKRMAVTPFRSRQAVTEYRVIRRYDRLATLLEVSLRTGRTHQIRVHFEYLGHPVVGDPVYSGRDTRKILGIVPTDAADKVAHILEIMDRQALHAYKLKLMHPTKKLEVEFKAGLPEDMANLINYLDETCGFTQPPAL</sequence>
<dbReference type="Gene3D" id="3.30.2350.10">
    <property type="entry name" value="Pseudouridine synthase"/>
    <property type="match status" value="1"/>
</dbReference>
<dbReference type="InterPro" id="IPR020103">
    <property type="entry name" value="PsdUridine_synth_cat_dom_sf"/>
</dbReference>
<organism evidence="7">
    <name type="scientific">candidate division WOR-3 bacterium</name>
    <dbReference type="NCBI Taxonomy" id="2052148"/>
    <lineage>
        <taxon>Bacteria</taxon>
        <taxon>Bacteria division WOR-3</taxon>
    </lineage>
</organism>
<dbReference type="InterPro" id="IPR036986">
    <property type="entry name" value="S4_RNA-bd_sf"/>
</dbReference>
<dbReference type="Pfam" id="PF01479">
    <property type="entry name" value="S4"/>
    <property type="match status" value="1"/>
</dbReference>
<dbReference type="InterPro" id="IPR006224">
    <property type="entry name" value="PsdUridine_synth_RluA-like_CS"/>
</dbReference>
<comment type="function">
    <text evidence="5">Responsible for synthesis of pseudouridine from uracil.</text>
</comment>
<dbReference type="PROSITE" id="PS50889">
    <property type="entry name" value="S4"/>
    <property type="match status" value="1"/>
</dbReference>
<gene>
    <name evidence="7" type="ORF">ENG67_07105</name>
</gene>
<dbReference type="Proteomes" id="UP000885931">
    <property type="component" value="Unassembled WGS sequence"/>
</dbReference>
<dbReference type="Gene3D" id="3.10.290.10">
    <property type="entry name" value="RNA-binding S4 domain"/>
    <property type="match status" value="1"/>
</dbReference>
<comment type="caution">
    <text evidence="7">The sequence shown here is derived from an EMBL/GenBank/DDBJ whole genome shotgun (WGS) entry which is preliminary data.</text>
</comment>
<dbReference type="AlphaFoldDB" id="A0A7C0XE27"/>
<comment type="catalytic activity">
    <reaction evidence="5">
        <text>a uridine in RNA = a pseudouridine in RNA</text>
        <dbReference type="Rhea" id="RHEA:48348"/>
        <dbReference type="Rhea" id="RHEA-COMP:12068"/>
        <dbReference type="Rhea" id="RHEA-COMP:12069"/>
        <dbReference type="ChEBI" id="CHEBI:65314"/>
        <dbReference type="ChEBI" id="CHEBI:65315"/>
    </reaction>
</comment>
<evidence type="ECO:0000256" key="2">
    <source>
        <dbReference type="ARBA" id="ARBA00023235"/>
    </source>
</evidence>
<keyword evidence="4" id="KW-0694">RNA-binding</keyword>
<dbReference type="SMART" id="SM00363">
    <property type="entry name" value="S4"/>
    <property type="match status" value="1"/>
</dbReference>
<dbReference type="PANTHER" id="PTHR21600:SF44">
    <property type="entry name" value="RIBOSOMAL LARGE SUBUNIT PSEUDOURIDINE SYNTHASE D"/>
    <property type="match status" value="1"/>
</dbReference>
<evidence type="ECO:0000256" key="4">
    <source>
        <dbReference type="PROSITE-ProRule" id="PRU00182"/>
    </source>
</evidence>
<keyword evidence="2 5" id="KW-0413">Isomerase</keyword>